<dbReference type="PRINTS" id="PR00465">
    <property type="entry name" value="EP450IV"/>
</dbReference>
<keyword evidence="6 12" id="KW-0479">Metal-binding</keyword>
<keyword evidence="8 13" id="KW-0560">Oxidoreductase</keyword>
<dbReference type="SUPFAM" id="SSF48264">
    <property type="entry name" value="Cytochrome P450"/>
    <property type="match status" value="1"/>
</dbReference>
<dbReference type="InterPro" id="IPR036396">
    <property type="entry name" value="Cyt_P450_sf"/>
</dbReference>
<keyword evidence="9 12" id="KW-0408">Iron</keyword>
<dbReference type="GO" id="GO:0005506">
    <property type="term" value="F:iron ion binding"/>
    <property type="evidence" value="ECO:0007669"/>
    <property type="project" value="InterPro"/>
</dbReference>
<evidence type="ECO:0000256" key="11">
    <source>
        <dbReference type="ARBA" id="ARBA00023136"/>
    </source>
</evidence>
<keyword evidence="16" id="KW-1185">Reference proteome</keyword>
<comment type="cofactor">
    <cofactor evidence="1 12">
        <name>heme</name>
        <dbReference type="ChEBI" id="CHEBI:30413"/>
    </cofactor>
</comment>
<dbReference type="Proteomes" id="UP001301769">
    <property type="component" value="Unassembled WGS sequence"/>
</dbReference>
<evidence type="ECO:0000256" key="1">
    <source>
        <dbReference type="ARBA" id="ARBA00001971"/>
    </source>
</evidence>
<evidence type="ECO:0000256" key="6">
    <source>
        <dbReference type="ARBA" id="ARBA00022723"/>
    </source>
</evidence>
<accession>A0AAN6XZW7</accession>
<evidence type="ECO:0000256" key="7">
    <source>
        <dbReference type="ARBA" id="ARBA00022989"/>
    </source>
</evidence>
<comment type="subcellular location">
    <subcellularLocation>
        <location evidence="2">Membrane</location>
    </subcellularLocation>
</comment>
<dbReference type="GO" id="GO:0020037">
    <property type="term" value="F:heme binding"/>
    <property type="evidence" value="ECO:0007669"/>
    <property type="project" value="InterPro"/>
</dbReference>
<feature type="binding site" description="axial binding residue" evidence="12">
    <location>
        <position position="480"/>
    </location>
    <ligand>
        <name>heme</name>
        <dbReference type="ChEBI" id="CHEBI:30413"/>
    </ligand>
    <ligandPart>
        <name>Fe</name>
        <dbReference type="ChEBI" id="CHEBI:18248"/>
    </ligandPart>
</feature>
<keyword evidence="5 14" id="KW-0812">Transmembrane</keyword>
<keyword evidence="10 13" id="KW-0503">Monooxygenase</keyword>
<comment type="caution">
    <text evidence="15">The sequence shown here is derived from an EMBL/GenBank/DDBJ whole genome shotgun (WGS) entry which is preliminary data.</text>
</comment>
<name>A0AAN6XZW7_9PEZI</name>
<keyword evidence="11 14" id="KW-0472">Membrane</keyword>
<evidence type="ECO:0000256" key="4">
    <source>
        <dbReference type="ARBA" id="ARBA00022617"/>
    </source>
</evidence>
<dbReference type="PANTHER" id="PTHR46206">
    <property type="entry name" value="CYTOCHROME P450"/>
    <property type="match status" value="1"/>
</dbReference>
<dbReference type="PANTHER" id="PTHR46206:SF5">
    <property type="entry name" value="P450, PUTATIVE (EUROFUNG)-RELATED"/>
    <property type="match status" value="1"/>
</dbReference>
<evidence type="ECO:0000256" key="13">
    <source>
        <dbReference type="RuleBase" id="RU000461"/>
    </source>
</evidence>
<evidence type="ECO:0000313" key="16">
    <source>
        <dbReference type="Proteomes" id="UP001301769"/>
    </source>
</evidence>
<dbReference type="InterPro" id="IPR001128">
    <property type="entry name" value="Cyt_P450"/>
</dbReference>
<dbReference type="InterPro" id="IPR002403">
    <property type="entry name" value="Cyt_P450_E_grp-IV"/>
</dbReference>
<proteinExistence type="inferred from homology"/>
<dbReference type="PROSITE" id="PS00086">
    <property type="entry name" value="CYTOCHROME_P450"/>
    <property type="match status" value="1"/>
</dbReference>
<gene>
    <name evidence="15" type="ORF">QBC37DRAFT_429916</name>
</gene>
<dbReference type="AlphaFoldDB" id="A0AAN6XZW7"/>
<evidence type="ECO:0000256" key="12">
    <source>
        <dbReference type="PIRSR" id="PIRSR602403-1"/>
    </source>
</evidence>
<organism evidence="15 16">
    <name type="scientific">Rhypophila decipiens</name>
    <dbReference type="NCBI Taxonomy" id="261697"/>
    <lineage>
        <taxon>Eukaryota</taxon>
        <taxon>Fungi</taxon>
        <taxon>Dikarya</taxon>
        <taxon>Ascomycota</taxon>
        <taxon>Pezizomycotina</taxon>
        <taxon>Sordariomycetes</taxon>
        <taxon>Sordariomycetidae</taxon>
        <taxon>Sordariales</taxon>
        <taxon>Naviculisporaceae</taxon>
        <taxon>Rhypophila</taxon>
    </lineage>
</organism>
<evidence type="ECO:0000256" key="10">
    <source>
        <dbReference type="ARBA" id="ARBA00023033"/>
    </source>
</evidence>
<keyword evidence="7 14" id="KW-1133">Transmembrane helix</keyword>
<keyword evidence="4 12" id="KW-0349">Heme</keyword>
<evidence type="ECO:0000256" key="3">
    <source>
        <dbReference type="ARBA" id="ARBA00010617"/>
    </source>
</evidence>
<protein>
    <submittedName>
        <fullName evidence="15">Cytochrome P450</fullName>
    </submittedName>
</protein>
<sequence>MTMLDHIPPQWSEIPQTTLFLLAGILGFYFVSISQSWAPFTRVGKPWLLSLLSGPRAMSFTMEKHLQVGYDKVIRNTSNPFLMRWWGMEYIFLPIKYLGDLKRADGHGLSFFESLNEAFSLEASVGDLYSSSNLMVDVVRRGLNPRLAKITPLLESEAIYALTKEIGAPKDWTPFPAAQLLNNTVLRTTSRILIGPELCRDVNFLETFQQFGISIFNNGFLCSMLPPLPNFIRRPLCRLFTSLFHKKSLESAIEMVQPTVQARLDKLQPSTSPSPSSDPELQDAIAWTLSLTQATYPAEHNPERITLTLLHNLWASNAGPAETLTNMIFQILYDPVYLPPLRSEAEESFRIHGYFTHKALSPNNMPLLDSFIREINRLYPTDSVTCMRTVTDNKGFEFHDGLRVPVGSRIAVPSLAIQTDVDSYADPLRFDGFRFVRMRNSEAASSGTPDKEDVVGDGAKYSAATPSETYLPFGFGRHACPGRWYAVLVIKIIFTEVILGYDLKWDLNEGVIQKVRPASLSLNGMFLPNQRQQVWLRRRKSNMKSSD</sequence>
<evidence type="ECO:0000256" key="5">
    <source>
        <dbReference type="ARBA" id="ARBA00022692"/>
    </source>
</evidence>
<evidence type="ECO:0000256" key="9">
    <source>
        <dbReference type="ARBA" id="ARBA00023004"/>
    </source>
</evidence>
<comment type="similarity">
    <text evidence="3 13">Belongs to the cytochrome P450 family.</text>
</comment>
<evidence type="ECO:0000256" key="8">
    <source>
        <dbReference type="ARBA" id="ARBA00023002"/>
    </source>
</evidence>
<evidence type="ECO:0000256" key="14">
    <source>
        <dbReference type="SAM" id="Phobius"/>
    </source>
</evidence>
<feature type="transmembrane region" description="Helical" evidence="14">
    <location>
        <begin position="20"/>
        <end position="40"/>
    </location>
</feature>
<dbReference type="GO" id="GO:0004497">
    <property type="term" value="F:monooxygenase activity"/>
    <property type="evidence" value="ECO:0007669"/>
    <property type="project" value="UniProtKB-KW"/>
</dbReference>
<dbReference type="Pfam" id="PF00067">
    <property type="entry name" value="p450"/>
    <property type="match status" value="1"/>
</dbReference>
<evidence type="ECO:0000313" key="15">
    <source>
        <dbReference type="EMBL" id="KAK4209711.1"/>
    </source>
</evidence>
<reference evidence="15" key="2">
    <citation type="submission" date="2023-05" db="EMBL/GenBank/DDBJ databases">
        <authorList>
            <consortium name="Lawrence Berkeley National Laboratory"/>
            <person name="Steindorff A."/>
            <person name="Hensen N."/>
            <person name="Bonometti L."/>
            <person name="Westerberg I."/>
            <person name="Brannstrom I.O."/>
            <person name="Guillou S."/>
            <person name="Cros-Aarteil S."/>
            <person name="Calhoun S."/>
            <person name="Haridas S."/>
            <person name="Kuo A."/>
            <person name="Mondo S."/>
            <person name="Pangilinan J."/>
            <person name="Riley R."/>
            <person name="Labutti K."/>
            <person name="Andreopoulos B."/>
            <person name="Lipzen A."/>
            <person name="Chen C."/>
            <person name="Yanf M."/>
            <person name="Daum C."/>
            <person name="Ng V."/>
            <person name="Clum A."/>
            <person name="Ohm R."/>
            <person name="Martin F."/>
            <person name="Silar P."/>
            <person name="Natvig D."/>
            <person name="Lalanne C."/>
            <person name="Gautier V."/>
            <person name="Ament-Velasquez S.L."/>
            <person name="Kruys A."/>
            <person name="Hutchinson M.I."/>
            <person name="Powell A.J."/>
            <person name="Barry K."/>
            <person name="Miller A.N."/>
            <person name="Grigoriev I.V."/>
            <person name="Debuchy R."/>
            <person name="Gladieux P."/>
            <person name="Thoren M.H."/>
            <person name="Johannesson H."/>
        </authorList>
    </citation>
    <scope>NUCLEOTIDE SEQUENCE</scope>
    <source>
        <strain evidence="15">PSN293</strain>
    </source>
</reference>
<dbReference type="GO" id="GO:0016020">
    <property type="term" value="C:membrane"/>
    <property type="evidence" value="ECO:0007669"/>
    <property type="project" value="UniProtKB-SubCell"/>
</dbReference>
<dbReference type="EMBL" id="MU858196">
    <property type="protein sequence ID" value="KAK4209711.1"/>
    <property type="molecule type" value="Genomic_DNA"/>
</dbReference>
<reference evidence="15" key="1">
    <citation type="journal article" date="2023" name="Mol. Phylogenet. Evol.">
        <title>Genome-scale phylogeny and comparative genomics of the fungal order Sordariales.</title>
        <authorList>
            <person name="Hensen N."/>
            <person name="Bonometti L."/>
            <person name="Westerberg I."/>
            <person name="Brannstrom I.O."/>
            <person name="Guillou S."/>
            <person name="Cros-Aarteil S."/>
            <person name="Calhoun S."/>
            <person name="Haridas S."/>
            <person name="Kuo A."/>
            <person name="Mondo S."/>
            <person name="Pangilinan J."/>
            <person name="Riley R."/>
            <person name="LaButti K."/>
            <person name="Andreopoulos B."/>
            <person name="Lipzen A."/>
            <person name="Chen C."/>
            <person name="Yan M."/>
            <person name="Daum C."/>
            <person name="Ng V."/>
            <person name="Clum A."/>
            <person name="Steindorff A."/>
            <person name="Ohm R.A."/>
            <person name="Martin F."/>
            <person name="Silar P."/>
            <person name="Natvig D.O."/>
            <person name="Lalanne C."/>
            <person name="Gautier V."/>
            <person name="Ament-Velasquez S.L."/>
            <person name="Kruys A."/>
            <person name="Hutchinson M.I."/>
            <person name="Powell A.J."/>
            <person name="Barry K."/>
            <person name="Miller A.N."/>
            <person name="Grigoriev I.V."/>
            <person name="Debuchy R."/>
            <person name="Gladieux P."/>
            <person name="Hiltunen Thoren M."/>
            <person name="Johannesson H."/>
        </authorList>
    </citation>
    <scope>NUCLEOTIDE SEQUENCE</scope>
    <source>
        <strain evidence="15">PSN293</strain>
    </source>
</reference>
<evidence type="ECO:0000256" key="2">
    <source>
        <dbReference type="ARBA" id="ARBA00004370"/>
    </source>
</evidence>
<dbReference type="InterPro" id="IPR017972">
    <property type="entry name" value="Cyt_P450_CS"/>
</dbReference>
<dbReference type="CDD" id="cd11041">
    <property type="entry name" value="CYP503A1-like"/>
    <property type="match status" value="1"/>
</dbReference>
<dbReference type="GO" id="GO:0016705">
    <property type="term" value="F:oxidoreductase activity, acting on paired donors, with incorporation or reduction of molecular oxygen"/>
    <property type="evidence" value="ECO:0007669"/>
    <property type="project" value="InterPro"/>
</dbReference>
<dbReference type="Gene3D" id="1.10.630.10">
    <property type="entry name" value="Cytochrome P450"/>
    <property type="match status" value="1"/>
</dbReference>